<evidence type="ECO:0000313" key="1">
    <source>
        <dbReference type="EMBL" id="KAJ9078346.1"/>
    </source>
</evidence>
<keyword evidence="2" id="KW-1185">Reference proteome</keyword>
<comment type="caution">
    <text evidence="1">The sequence shown here is derived from an EMBL/GenBank/DDBJ whole genome shotgun (WGS) entry which is preliminary data.</text>
</comment>
<dbReference type="Proteomes" id="UP001165960">
    <property type="component" value="Unassembled WGS sequence"/>
</dbReference>
<gene>
    <name evidence="1" type="ORF">DSO57_1007383</name>
</gene>
<sequence length="424" mass="50057">MIPYYFLPDIFKYLESNDHRQLRLVSREWHGFLLPFVFSRLSTNMRGGFKKYLCKYSEFVKELRVKSLDANMINLLSACENTTRLFINLDDISPKAALILGEKFPRLSYLEINCTDSVKLIYMSPLTSKVQTLYYHFNARNNLAKFMNYYRDYDYPLVTHLIIEEQLARIGYNFSRIIKRFPALKTLDYTGPYINGYQFNHFFYDIENMVFKEINLSDRVSPLSALICFHDDIPSKTRLLSSEQEVTHESQFRALRNIGIYKFFELIPQITCLDAIDVTSRFLEQEKFVELLLSLKDIRSLSFDFGYHDFSPDLYKETFKATTVFLEVNKSNLTLVLEWLANCFPSLEELGIYLSDGPANYDETKSEFKSTFEFWEKLVESRPNLSKIHLPNDVFSRCQIEKKYPHILVGNKCKARYYDTKNIF</sequence>
<accession>A0ACC2TV49</accession>
<dbReference type="EMBL" id="QTSX02002151">
    <property type="protein sequence ID" value="KAJ9078346.1"/>
    <property type="molecule type" value="Genomic_DNA"/>
</dbReference>
<organism evidence="1 2">
    <name type="scientific">Entomophthora muscae</name>
    <dbReference type="NCBI Taxonomy" id="34485"/>
    <lineage>
        <taxon>Eukaryota</taxon>
        <taxon>Fungi</taxon>
        <taxon>Fungi incertae sedis</taxon>
        <taxon>Zoopagomycota</taxon>
        <taxon>Entomophthoromycotina</taxon>
        <taxon>Entomophthoromycetes</taxon>
        <taxon>Entomophthorales</taxon>
        <taxon>Entomophthoraceae</taxon>
        <taxon>Entomophthora</taxon>
    </lineage>
</organism>
<proteinExistence type="predicted"/>
<reference evidence="1" key="1">
    <citation type="submission" date="2022-04" db="EMBL/GenBank/DDBJ databases">
        <title>Genome of the entomopathogenic fungus Entomophthora muscae.</title>
        <authorList>
            <person name="Elya C."/>
            <person name="Lovett B.R."/>
            <person name="Lee E."/>
            <person name="Macias A.M."/>
            <person name="Hajek A.E."/>
            <person name="De Bivort B.L."/>
            <person name="Kasson M.T."/>
            <person name="De Fine Licht H.H."/>
            <person name="Stajich J.E."/>
        </authorList>
    </citation>
    <scope>NUCLEOTIDE SEQUENCE</scope>
    <source>
        <strain evidence="1">Berkeley</strain>
    </source>
</reference>
<name>A0ACC2TV49_9FUNG</name>
<evidence type="ECO:0000313" key="2">
    <source>
        <dbReference type="Proteomes" id="UP001165960"/>
    </source>
</evidence>
<protein>
    <submittedName>
        <fullName evidence="1">Uncharacterized protein</fullName>
    </submittedName>
</protein>